<feature type="domain" description="PPM-type phosphatase" evidence="3">
    <location>
        <begin position="270"/>
        <end position="526"/>
    </location>
</feature>
<dbReference type="EMBL" id="JTJC03000012">
    <property type="protein sequence ID" value="NHC37883.1"/>
    <property type="molecule type" value="Genomic_DNA"/>
</dbReference>
<dbReference type="Pfam" id="PF13672">
    <property type="entry name" value="PP2C_2"/>
    <property type="match status" value="1"/>
</dbReference>
<evidence type="ECO:0000313" key="4">
    <source>
        <dbReference type="EMBL" id="NHC37883.1"/>
    </source>
</evidence>
<dbReference type="RefSeq" id="WP_052289809.1">
    <property type="nucleotide sequence ID" value="NZ_JTJC03000012.1"/>
</dbReference>
<dbReference type="SUPFAM" id="SSF81606">
    <property type="entry name" value="PP2C-like"/>
    <property type="match status" value="1"/>
</dbReference>
<keyword evidence="2" id="KW-0812">Transmembrane</keyword>
<dbReference type="CDD" id="cd00143">
    <property type="entry name" value="PP2Cc"/>
    <property type="match status" value="1"/>
</dbReference>
<evidence type="ECO:0000259" key="3">
    <source>
        <dbReference type="PROSITE" id="PS51746"/>
    </source>
</evidence>
<keyword evidence="2" id="KW-0472">Membrane</keyword>
<protein>
    <submittedName>
        <fullName evidence="4">Serine/threonine protein phosphatase</fullName>
    </submittedName>
</protein>
<keyword evidence="2" id="KW-1133">Transmembrane helix</keyword>
<comment type="caution">
    <text evidence="4">The sequence shown here is derived from an EMBL/GenBank/DDBJ whole genome shotgun (WGS) entry which is preliminary data.</text>
</comment>
<feature type="compositionally biased region" description="Polar residues" evidence="1">
    <location>
        <begin position="674"/>
        <end position="687"/>
    </location>
</feature>
<feature type="compositionally biased region" description="Polar residues" evidence="1">
    <location>
        <begin position="626"/>
        <end position="654"/>
    </location>
</feature>
<dbReference type="AlphaFoldDB" id="A0A9X5EAE2"/>
<feature type="region of interest" description="Disordered" evidence="1">
    <location>
        <begin position="759"/>
        <end position="790"/>
    </location>
</feature>
<keyword evidence="5" id="KW-1185">Reference proteome</keyword>
<dbReference type="Proteomes" id="UP000031532">
    <property type="component" value="Unassembled WGS sequence"/>
</dbReference>
<gene>
    <name evidence="4" type="ORF">QH73_0025125</name>
</gene>
<evidence type="ECO:0000256" key="2">
    <source>
        <dbReference type="SAM" id="Phobius"/>
    </source>
</evidence>
<dbReference type="InterPro" id="IPR036457">
    <property type="entry name" value="PPM-type-like_dom_sf"/>
</dbReference>
<reference evidence="4 5" key="1">
    <citation type="journal article" date="2015" name="Genome Announc.">
        <title>Draft Genome Sequence of the Terrestrial Cyanobacterium Scytonema millei VB511283, Isolated from Eastern India.</title>
        <authorList>
            <person name="Sen D."/>
            <person name="Chandrababunaidu M.M."/>
            <person name="Singh D."/>
            <person name="Sanghi N."/>
            <person name="Ghorai A."/>
            <person name="Mishra G.P."/>
            <person name="Madduluri M."/>
            <person name="Adhikary S.P."/>
            <person name="Tripathy S."/>
        </authorList>
    </citation>
    <scope>NUCLEOTIDE SEQUENCE [LARGE SCALE GENOMIC DNA]</scope>
    <source>
        <strain evidence="4 5">VB511283</strain>
    </source>
</reference>
<evidence type="ECO:0000256" key="1">
    <source>
        <dbReference type="SAM" id="MobiDB-lite"/>
    </source>
</evidence>
<dbReference type="SMART" id="SM00331">
    <property type="entry name" value="PP2C_SIG"/>
    <property type="match status" value="1"/>
</dbReference>
<accession>A0A9X5EAE2</accession>
<dbReference type="InterPro" id="IPR001932">
    <property type="entry name" value="PPM-type_phosphatase-like_dom"/>
</dbReference>
<feature type="compositionally biased region" description="Polar residues" evidence="1">
    <location>
        <begin position="762"/>
        <end position="774"/>
    </location>
</feature>
<dbReference type="Gene3D" id="3.60.40.10">
    <property type="entry name" value="PPM-type phosphatase domain"/>
    <property type="match status" value="1"/>
</dbReference>
<feature type="region of interest" description="Disordered" evidence="1">
    <location>
        <begin position="624"/>
        <end position="690"/>
    </location>
</feature>
<organism evidence="4 5">
    <name type="scientific">Scytonema millei VB511283</name>
    <dbReference type="NCBI Taxonomy" id="1245923"/>
    <lineage>
        <taxon>Bacteria</taxon>
        <taxon>Bacillati</taxon>
        <taxon>Cyanobacteriota</taxon>
        <taxon>Cyanophyceae</taxon>
        <taxon>Nostocales</taxon>
        <taxon>Scytonemataceae</taxon>
        <taxon>Scytonema</taxon>
    </lineage>
</organism>
<dbReference type="OrthoDB" id="500607at2"/>
<evidence type="ECO:0000313" key="5">
    <source>
        <dbReference type="Proteomes" id="UP000031532"/>
    </source>
</evidence>
<proteinExistence type="predicted"/>
<dbReference type="PROSITE" id="PS51746">
    <property type="entry name" value="PPM_2"/>
    <property type="match status" value="1"/>
</dbReference>
<feature type="transmembrane region" description="Helical" evidence="2">
    <location>
        <begin position="593"/>
        <end position="615"/>
    </location>
</feature>
<name>A0A9X5EAE2_9CYAN</name>
<sequence length="790" mass="86606">MQNNEVTIQCPNDLCKAANSEGDKFCQRCGTSLIKRYLWVVGQGAELHEIGTSIAERFYLKAERIVLDTQPGLLLDSPYLDISNEIRPYLRLVAYRLQVPQVYGLISLDRETPEKEILLLEQAPIYPDGVSTAGQLMPQMTAVWQSVSSLRQLNWLWQIAQLWQPLSSEGVASSLLVPQFLRVEGSLLRLLQLQLDDAERPTLAQLGQSWLQLAKEAQPSVTGFIEQLSQDLQQGEIVNSEQLLACLDRGLLELGQSITHRDIVPSRSFKISTCTDTGPSRQRNEDACYPASGTTLAKPPEAKAIAIVCDGIGGHEGGNVASSLAIETLQHQVQQLPLDEASLDPNTLSHALEQFTRKTNECISSRNDKEHRQGRQRMGTTLVMAVGHQHEIYIAHVGDSRAYWVTRTGCHQITLDDDVAAREVRLGYAVYREALQQPSAGSLVQAIGMSASVHPTVQRFVLDEDCVFLLCSDGLSDYDLVDRCWQTEILPILDGDIDVATATKHLVELGNNLNGHDNITVALVHCQVKVQEPETPLGYSQSLDKTSHGAVSSSSSAVTLLEPPTEDAIENYVPIANTQLLSPLPPPQQSRQWLLPLVLGIGLLLSAAGGLWLAYSQNWRERNPTAAGSNGTEQIAPQESPVTSGSSINTTNVPRSPERIYEAQQATRLKRQAESANSSTDLHQPNSPELILPPRSIVKVLSNQKPLSQQQGTAWTQLQVCSTPALTSSNPSSTGDRQLLKRGDNAWIANTELDRRFKEFSGENNPCSTSQVLPTETGGGNRESGGQDDK</sequence>
<dbReference type="SMART" id="SM00332">
    <property type="entry name" value="PP2Cc"/>
    <property type="match status" value="1"/>
</dbReference>